<feature type="transmembrane region" description="Helical" evidence="1">
    <location>
        <begin position="83"/>
        <end position="110"/>
    </location>
</feature>
<evidence type="ECO:0000313" key="4">
    <source>
        <dbReference type="Proteomes" id="UP001497497"/>
    </source>
</evidence>
<evidence type="ECO:0000313" key="3">
    <source>
        <dbReference type="EMBL" id="CAL1532035.1"/>
    </source>
</evidence>
<gene>
    <name evidence="3" type="ORF">GSLYS_00006114001</name>
</gene>
<keyword evidence="2" id="KW-0732">Signal</keyword>
<organism evidence="3 4">
    <name type="scientific">Lymnaea stagnalis</name>
    <name type="common">Great pond snail</name>
    <name type="synonym">Helix stagnalis</name>
    <dbReference type="NCBI Taxonomy" id="6523"/>
    <lineage>
        <taxon>Eukaryota</taxon>
        <taxon>Metazoa</taxon>
        <taxon>Spiralia</taxon>
        <taxon>Lophotrochozoa</taxon>
        <taxon>Mollusca</taxon>
        <taxon>Gastropoda</taxon>
        <taxon>Heterobranchia</taxon>
        <taxon>Euthyneura</taxon>
        <taxon>Panpulmonata</taxon>
        <taxon>Hygrophila</taxon>
        <taxon>Lymnaeoidea</taxon>
        <taxon>Lymnaeidae</taxon>
        <taxon>Lymnaea</taxon>
    </lineage>
</organism>
<dbReference type="AlphaFoldDB" id="A0AAV2HGY0"/>
<feature type="chain" id="PRO_5043898205" evidence="2">
    <location>
        <begin position="20"/>
        <end position="306"/>
    </location>
</feature>
<keyword evidence="4" id="KW-1185">Reference proteome</keyword>
<dbReference type="Proteomes" id="UP001497497">
    <property type="component" value="Unassembled WGS sequence"/>
</dbReference>
<reference evidence="3 4" key="1">
    <citation type="submission" date="2024-04" db="EMBL/GenBank/DDBJ databases">
        <authorList>
            <consortium name="Genoscope - CEA"/>
            <person name="William W."/>
        </authorList>
    </citation>
    <scope>NUCLEOTIDE SEQUENCE [LARGE SCALE GENOMIC DNA]</scope>
</reference>
<keyword evidence="1" id="KW-1133">Transmembrane helix</keyword>
<proteinExistence type="predicted"/>
<feature type="transmembrane region" description="Helical" evidence="1">
    <location>
        <begin position="122"/>
        <end position="148"/>
    </location>
</feature>
<keyword evidence="1" id="KW-0812">Transmembrane</keyword>
<dbReference type="EMBL" id="CAXITT010000104">
    <property type="protein sequence ID" value="CAL1532035.1"/>
    <property type="molecule type" value="Genomic_DNA"/>
</dbReference>
<comment type="caution">
    <text evidence="3">The sequence shown here is derived from an EMBL/GenBank/DDBJ whole genome shotgun (WGS) entry which is preliminary data.</text>
</comment>
<accession>A0AAV2HGY0</accession>
<evidence type="ECO:0000256" key="1">
    <source>
        <dbReference type="SAM" id="Phobius"/>
    </source>
</evidence>
<feature type="signal peptide" evidence="2">
    <location>
        <begin position="1"/>
        <end position="19"/>
    </location>
</feature>
<feature type="transmembrane region" description="Helical" evidence="1">
    <location>
        <begin position="168"/>
        <end position="194"/>
    </location>
</feature>
<feature type="transmembrane region" description="Helical" evidence="1">
    <location>
        <begin position="29"/>
        <end position="48"/>
    </location>
</feature>
<protein>
    <submittedName>
        <fullName evidence="3">Uncharacterized protein</fullName>
    </submittedName>
</protein>
<sequence length="306" mass="32664">MEKNLLMIVFCVFFGETMGQYTCRLVTSCVMFCMAFSALFVGVALEAWGTASSSGTSAAISLYGYLGSLSYNSKALSFKSAMLGTLITALALSGLCCLLSFIMMCADLCCKVTQCMTVIPKITMAAALLAGILAECTCALFLIDVYAVDKDLFKIYNNNRYYYASYNYYDYVNFAVLPGYCFYTVAVAGIWLMIAGCTNFGARHATRVGADDQTELVRSVVGGQGQPAANAVNPYPNPMMTGGYFPPPTAAGFQVQGYPSTSMGYFPPPTALPGARLVLTNTSTQTSLVDIKKVAQTEEAASAGST</sequence>
<keyword evidence="1" id="KW-0472">Membrane</keyword>
<name>A0AAV2HGY0_LYMST</name>
<evidence type="ECO:0000256" key="2">
    <source>
        <dbReference type="SAM" id="SignalP"/>
    </source>
</evidence>